<dbReference type="InterPro" id="IPR018076">
    <property type="entry name" value="T2SS_GspF_dom"/>
</dbReference>
<dbReference type="InterPro" id="IPR003004">
    <property type="entry name" value="GspF/PilC"/>
</dbReference>
<evidence type="ECO:0000256" key="1">
    <source>
        <dbReference type="ARBA" id="ARBA00004651"/>
    </source>
</evidence>
<keyword evidence="6 7" id="KW-0472">Membrane</keyword>
<dbReference type="RefSeq" id="WP_062481331.1">
    <property type="nucleotide sequence ID" value="NZ_CP013650.1"/>
</dbReference>
<name>A0A0U2QNR8_9ALTE</name>
<proteinExistence type="inferred from homology"/>
<evidence type="ECO:0000256" key="3">
    <source>
        <dbReference type="ARBA" id="ARBA00022475"/>
    </source>
</evidence>
<dbReference type="STRING" id="1526571.AT746_13995"/>
<dbReference type="EMBL" id="CP013650">
    <property type="protein sequence ID" value="ALS99259.1"/>
    <property type="molecule type" value="Genomic_DNA"/>
</dbReference>
<evidence type="ECO:0000256" key="6">
    <source>
        <dbReference type="ARBA" id="ARBA00023136"/>
    </source>
</evidence>
<dbReference type="Pfam" id="PF00482">
    <property type="entry name" value="T2SSF"/>
    <property type="match status" value="2"/>
</dbReference>
<accession>A0A0U2QNR8</accession>
<evidence type="ECO:0000259" key="8">
    <source>
        <dbReference type="Pfam" id="PF00482"/>
    </source>
</evidence>
<dbReference type="PANTHER" id="PTHR30012">
    <property type="entry name" value="GENERAL SECRETION PATHWAY PROTEIN"/>
    <property type="match status" value="1"/>
</dbReference>
<dbReference type="AlphaFoldDB" id="A0A0U2QNR8"/>
<feature type="domain" description="Type II secretion system protein GspF" evidence="8">
    <location>
        <begin position="266"/>
        <end position="386"/>
    </location>
</feature>
<comment type="similarity">
    <text evidence="2">Belongs to the GSP F family.</text>
</comment>
<feature type="transmembrane region" description="Helical" evidence="7">
    <location>
        <begin position="368"/>
        <end position="390"/>
    </location>
</feature>
<dbReference type="Gene3D" id="1.20.81.30">
    <property type="entry name" value="Type II secretion system (T2SS), domain F"/>
    <property type="match status" value="2"/>
</dbReference>
<feature type="domain" description="Type II secretion system protein GspF" evidence="8">
    <location>
        <begin position="64"/>
        <end position="186"/>
    </location>
</feature>
<dbReference type="Proteomes" id="UP000068447">
    <property type="component" value="Chromosome"/>
</dbReference>
<organism evidence="9 10">
    <name type="scientific">Lacimicrobium alkaliphilum</name>
    <dbReference type="NCBI Taxonomy" id="1526571"/>
    <lineage>
        <taxon>Bacteria</taxon>
        <taxon>Pseudomonadati</taxon>
        <taxon>Pseudomonadota</taxon>
        <taxon>Gammaproteobacteria</taxon>
        <taxon>Alteromonadales</taxon>
        <taxon>Alteromonadaceae</taxon>
        <taxon>Lacimicrobium</taxon>
    </lineage>
</organism>
<reference evidence="9 10" key="1">
    <citation type="submission" date="2015-12" db="EMBL/GenBank/DDBJ databases">
        <title>Complete genome of Lacimicrobium alkaliphilum KCTC 32984.</title>
        <authorList>
            <person name="Kim S.-G."/>
            <person name="Lee Y.-J."/>
        </authorList>
    </citation>
    <scope>NUCLEOTIDE SEQUENCE [LARGE SCALE GENOMIC DNA]</scope>
    <source>
        <strain evidence="9 10">YelD216</strain>
    </source>
</reference>
<dbReference type="OrthoDB" id="9805682at2"/>
<keyword evidence="10" id="KW-1185">Reference proteome</keyword>
<dbReference type="InterPro" id="IPR042094">
    <property type="entry name" value="T2SS_GspF_sf"/>
</dbReference>
<dbReference type="GO" id="GO:0015628">
    <property type="term" value="P:protein secretion by the type II secretion system"/>
    <property type="evidence" value="ECO:0007669"/>
    <property type="project" value="TreeGrafter"/>
</dbReference>
<feature type="transmembrane region" description="Helical" evidence="7">
    <location>
        <begin position="217"/>
        <end position="235"/>
    </location>
</feature>
<protein>
    <submittedName>
        <fullName evidence="9">Secretion system protein</fullName>
    </submittedName>
</protein>
<feature type="transmembrane region" description="Helical" evidence="7">
    <location>
        <begin position="163"/>
        <end position="185"/>
    </location>
</feature>
<evidence type="ECO:0000256" key="7">
    <source>
        <dbReference type="SAM" id="Phobius"/>
    </source>
</evidence>
<evidence type="ECO:0000256" key="2">
    <source>
        <dbReference type="ARBA" id="ARBA00005745"/>
    </source>
</evidence>
<gene>
    <name evidence="9" type="ORF">AT746_13995</name>
</gene>
<keyword evidence="3" id="KW-1003">Cell membrane</keyword>
<evidence type="ECO:0000313" key="10">
    <source>
        <dbReference type="Proteomes" id="UP000068447"/>
    </source>
</evidence>
<keyword evidence="5 7" id="KW-1133">Transmembrane helix</keyword>
<dbReference type="GO" id="GO:0005886">
    <property type="term" value="C:plasma membrane"/>
    <property type="evidence" value="ECO:0007669"/>
    <property type="project" value="UniProtKB-SubCell"/>
</dbReference>
<evidence type="ECO:0000313" key="9">
    <source>
        <dbReference type="EMBL" id="ALS99259.1"/>
    </source>
</evidence>
<dbReference type="PRINTS" id="PR00812">
    <property type="entry name" value="BCTERIALGSPF"/>
</dbReference>
<dbReference type="PANTHER" id="PTHR30012:SF0">
    <property type="entry name" value="TYPE II SECRETION SYSTEM PROTEIN F-RELATED"/>
    <property type="match status" value="1"/>
</dbReference>
<evidence type="ECO:0000256" key="4">
    <source>
        <dbReference type="ARBA" id="ARBA00022692"/>
    </source>
</evidence>
<sequence>MKFRYQGIEQASQQRIEGDIEAVSRQEAIRQLAEKRIEVFAVNPAAKLQKKGRRVKVSDLVIPLQELATLTDSGVALIDAVRALAQNDEHPQLSRGFMAIASRIEGGESFSAAIKESKLPFPPYVPHLVSAGELGGQLSQALIKASAQLNYDQAVAGDLKSALTYPLVLIGAGIAAMLIIFFAVVPKFSHLLDSDKELPTLAWAVLSAGQYANESPLTIAVVIVAAALVLITVFMNPAVRRRMMDIAIELPVIGPWLAEQDAARWASLCSAMLLARVNLVTALKLAAESCTYTRRRQRAQAMIDDVEDGVSFTEALERSRLVPSTSLNLVSVGDKTGQLAEMLNAVAGLHDSSCKRRMKQVMTLMEPIAILVVGVFIGVMILGIVLAITASTDIAI</sequence>
<dbReference type="KEGG" id="lal:AT746_13995"/>
<comment type="subcellular location">
    <subcellularLocation>
        <location evidence="1">Cell membrane</location>
        <topology evidence="1">Multi-pass membrane protein</topology>
    </subcellularLocation>
</comment>
<evidence type="ECO:0000256" key="5">
    <source>
        <dbReference type="ARBA" id="ARBA00022989"/>
    </source>
</evidence>
<keyword evidence="4 7" id="KW-0812">Transmembrane</keyword>